<dbReference type="EMBL" id="JAOWKX010000005">
    <property type="protein sequence ID" value="MCV2885392.1"/>
    <property type="molecule type" value="Genomic_DNA"/>
</dbReference>
<keyword evidence="1" id="KW-0732">Signal</keyword>
<dbReference type="RefSeq" id="WP_263712675.1">
    <property type="nucleotide sequence ID" value="NZ_JAOWKX010000005.1"/>
</dbReference>
<gene>
    <name evidence="2" type="ORF">OE749_11870</name>
</gene>
<keyword evidence="3" id="KW-1185">Reference proteome</keyword>
<dbReference type="Proteomes" id="UP001652504">
    <property type="component" value="Unassembled WGS sequence"/>
</dbReference>
<comment type="caution">
    <text evidence="2">The sequence shown here is derived from an EMBL/GenBank/DDBJ whole genome shotgun (WGS) entry which is preliminary data.</text>
</comment>
<feature type="chain" id="PRO_5046900948" description="Lipoprotein" evidence="1">
    <location>
        <begin position="22"/>
        <end position="156"/>
    </location>
</feature>
<feature type="signal peptide" evidence="1">
    <location>
        <begin position="1"/>
        <end position="21"/>
    </location>
</feature>
<name>A0ABT3A9Y5_9ALTE</name>
<reference evidence="2 3" key="1">
    <citation type="submission" date="2022-10" db="EMBL/GenBank/DDBJ databases">
        <title>Aestuariibacter sp. AA17 isolated from Montipora capitata coral fragment.</title>
        <authorList>
            <person name="Emsley S.A."/>
            <person name="Pfannmuller K.M."/>
            <person name="Loughran R.M."/>
            <person name="Shlafstein M."/>
            <person name="Papke E."/>
            <person name="Saw J.H."/>
            <person name="Ushijima B."/>
            <person name="Videau P."/>
        </authorList>
    </citation>
    <scope>NUCLEOTIDE SEQUENCE [LARGE SCALE GENOMIC DNA]</scope>
    <source>
        <strain evidence="2 3">AA17</strain>
    </source>
</reference>
<evidence type="ECO:0008006" key="4">
    <source>
        <dbReference type="Google" id="ProtNLM"/>
    </source>
</evidence>
<proteinExistence type="predicted"/>
<accession>A0ABT3A9Y5</accession>
<protein>
    <recommendedName>
        <fullName evidence="4">Lipoprotein</fullName>
    </recommendedName>
</protein>
<organism evidence="2 3">
    <name type="scientific">Fluctibacter corallii</name>
    <dbReference type="NCBI Taxonomy" id="2984329"/>
    <lineage>
        <taxon>Bacteria</taxon>
        <taxon>Pseudomonadati</taxon>
        <taxon>Pseudomonadota</taxon>
        <taxon>Gammaproteobacteria</taxon>
        <taxon>Alteromonadales</taxon>
        <taxon>Alteromonadaceae</taxon>
        <taxon>Fluctibacter</taxon>
    </lineage>
</organism>
<evidence type="ECO:0000313" key="2">
    <source>
        <dbReference type="EMBL" id="MCV2885392.1"/>
    </source>
</evidence>
<sequence>MKKHLFTVTGLVLLLSACTTGKLFTTTSTGERILTCDVEFVGLPSVDKFAVEYALSLCAKDAVKKGRKLDPSQEYLLAIDTSIPKPPCGQQWDHELAKQNYHQGQLSKREYGYIVANIDLGLSVTNECLPNKKLKSDTKTLARAGAIIANVSVPFS</sequence>
<dbReference type="PROSITE" id="PS51257">
    <property type="entry name" value="PROKAR_LIPOPROTEIN"/>
    <property type="match status" value="1"/>
</dbReference>
<evidence type="ECO:0000313" key="3">
    <source>
        <dbReference type="Proteomes" id="UP001652504"/>
    </source>
</evidence>
<evidence type="ECO:0000256" key="1">
    <source>
        <dbReference type="SAM" id="SignalP"/>
    </source>
</evidence>